<dbReference type="OrthoDB" id="9790012at2"/>
<dbReference type="InterPro" id="IPR010430">
    <property type="entry name" value="DUF1028"/>
</dbReference>
<gene>
    <name evidence="2" type="ORF">GH741_04050</name>
</gene>
<keyword evidence="3" id="KW-1185">Reference proteome</keyword>
<dbReference type="Pfam" id="PF08823">
    <property type="entry name" value="PG_binding_2"/>
    <property type="match status" value="1"/>
</dbReference>
<organism evidence="2 3">
    <name type="scientific">Aquibacillus halophilus</name>
    <dbReference type="NCBI Taxonomy" id="930132"/>
    <lineage>
        <taxon>Bacteria</taxon>
        <taxon>Bacillati</taxon>
        <taxon>Bacillota</taxon>
        <taxon>Bacilli</taxon>
        <taxon>Bacillales</taxon>
        <taxon>Bacillaceae</taxon>
        <taxon>Aquibacillus</taxon>
    </lineage>
</organism>
<reference evidence="2" key="1">
    <citation type="submission" date="2019-11" db="EMBL/GenBank/DDBJ databases">
        <authorList>
            <person name="Li J."/>
        </authorList>
    </citation>
    <scope>NUCLEOTIDE SEQUENCE</scope>
    <source>
        <strain evidence="2">B6B</strain>
    </source>
</reference>
<evidence type="ECO:0000313" key="2">
    <source>
        <dbReference type="EMBL" id="MRH41844.1"/>
    </source>
</evidence>
<dbReference type="PANTHER" id="PTHR39328:SF1">
    <property type="entry name" value="BLL2871 PROTEIN"/>
    <property type="match status" value="1"/>
</dbReference>
<dbReference type="InterPro" id="IPR029055">
    <property type="entry name" value="Ntn_hydrolases_N"/>
</dbReference>
<dbReference type="SUPFAM" id="SSF56235">
    <property type="entry name" value="N-terminal nucleophile aminohydrolases (Ntn hydrolases)"/>
    <property type="match status" value="1"/>
</dbReference>
<dbReference type="EMBL" id="WJNG01000002">
    <property type="protein sequence ID" value="MRH41844.1"/>
    <property type="molecule type" value="Genomic_DNA"/>
</dbReference>
<comment type="caution">
    <text evidence="2">The sequence shown here is derived from an EMBL/GenBank/DDBJ whole genome shotgun (WGS) entry which is preliminary data.</text>
</comment>
<proteinExistence type="predicted"/>
<name>A0A6A8D8C4_9BACI</name>
<dbReference type="PANTHER" id="PTHR39328">
    <property type="entry name" value="BLL2871 PROTEIN"/>
    <property type="match status" value="1"/>
</dbReference>
<dbReference type="InterPro" id="IPR014927">
    <property type="entry name" value="PG-bd_2"/>
</dbReference>
<dbReference type="AlphaFoldDB" id="A0A6A8D8C4"/>
<feature type="domain" description="Putative peptidoglycan binding" evidence="1">
    <location>
        <begin position="213"/>
        <end position="284"/>
    </location>
</feature>
<evidence type="ECO:0000259" key="1">
    <source>
        <dbReference type="Pfam" id="PF08823"/>
    </source>
</evidence>
<accession>A0A6A8D8C4</accession>
<dbReference type="Pfam" id="PF06267">
    <property type="entry name" value="DUF1028"/>
    <property type="match status" value="1"/>
</dbReference>
<evidence type="ECO:0000313" key="3">
    <source>
        <dbReference type="Proteomes" id="UP000799092"/>
    </source>
</evidence>
<dbReference type="RefSeq" id="WP_153735461.1">
    <property type="nucleotide sequence ID" value="NZ_WJNG01000002.1"/>
</dbReference>
<sequence length="292" mass="31791">MKKKDIVATFSIVGFDPATGEVGVAVQSKFIAVGSVVPWAKAGVGAIATQAFANPAYGPKGLELLEAGNTPEEIVEILTGEDPDKHERQIGIVDIKGNAASFTGNNCYDWAGGITGENFAAQGNILVNKETVTSLGQAFKNSKGPLADKLLSALTAAQEAGGDSRGKQSAAIYIEKAKGGYGGLSDRYLDLRVDDHPDPIEELKRLYRLQQLYFGETKEENVLPITGQVKNEVIEGLIKFDYLSSEKPSEEELLNQFTKFLHTENFEERELDKGFIDKEVLDFMKTNEIIVK</sequence>
<dbReference type="Proteomes" id="UP000799092">
    <property type="component" value="Unassembled WGS sequence"/>
</dbReference>
<dbReference type="Gene3D" id="3.60.20.10">
    <property type="entry name" value="Glutamine Phosphoribosylpyrophosphate, subunit 1, domain 1"/>
    <property type="match status" value="1"/>
</dbReference>
<protein>
    <submittedName>
        <fullName evidence="2">DUF1028 domain-containing protein</fullName>
    </submittedName>
</protein>